<keyword evidence="9" id="KW-0175">Coiled coil</keyword>
<dbReference type="PANTHER" id="PTHR32309">
    <property type="entry name" value="TYROSINE-PROTEIN KINASE"/>
    <property type="match status" value="1"/>
</dbReference>
<keyword evidence="10" id="KW-0812">Transmembrane</keyword>
<proteinExistence type="inferred from homology"/>
<dbReference type="CDD" id="cd05387">
    <property type="entry name" value="BY-kinase"/>
    <property type="match status" value="1"/>
</dbReference>
<keyword evidence="3 13" id="KW-0808">Transferase</keyword>
<evidence type="ECO:0000313" key="13">
    <source>
        <dbReference type="EMBL" id="QNP51201.1"/>
    </source>
</evidence>
<evidence type="ECO:0000256" key="7">
    <source>
        <dbReference type="ARBA" id="ARBA00023137"/>
    </source>
</evidence>
<feature type="transmembrane region" description="Helical" evidence="10">
    <location>
        <begin position="497"/>
        <end position="516"/>
    </location>
</feature>
<gene>
    <name evidence="13" type="ORF">H9L05_14025</name>
</gene>
<evidence type="ECO:0000313" key="14">
    <source>
        <dbReference type="Proteomes" id="UP000516093"/>
    </source>
</evidence>
<reference evidence="13 14" key="1">
    <citation type="submission" date="2020-08" db="EMBL/GenBank/DDBJ databases">
        <title>Genome sequence of Hymenobacter qilianensis JCM 19763T.</title>
        <authorList>
            <person name="Hyun D.-W."/>
            <person name="Bae J.-W."/>
        </authorList>
    </citation>
    <scope>NUCLEOTIDE SEQUENCE [LARGE SCALE GENOMIC DNA]</scope>
    <source>
        <strain evidence="13 14">JCM 19763</strain>
    </source>
</reference>
<keyword evidence="6" id="KW-0067">ATP-binding</keyword>
<dbReference type="InterPro" id="IPR025669">
    <property type="entry name" value="AAA_dom"/>
</dbReference>
<dbReference type="KEGG" id="hqi:H9L05_14025"/>
<evidence type="ECO:0000256" key="6">
    <source>
        <dbReference type="ARBA" id="ARBA00022840"/>
    </source>
</evidence>
<dbReference type="NCBIfam" id="TIGR01007">
    <property type="entry name" value="eps_fam"/>
    <property type="match status" value="1"/>
</dbReference>
<organism evidence="13 14">
    <name type="scientific">Hymenobacter qilianensis</name>
    <dbReference type="NCBI Taxonomy" id="1385715"/>
    <lineage>
        <taxon>Bacteria</taxon>
        <taxon>Pseudomonadati</taxon>
        <taxon>Bacteroidota</taxon>
        <taxon>Cytophagia</taxon>
        <taxon>Cytophagales</taxon>
        <taxon>Hymenobacteraceae</taxon>
        <taxon>Hymenobacter</taxon>
    </lineage>
</organism>
<comment type="catalytic activity">
    <reaction evidence="8">
        <text>L-tyrosyl-[protein] + ATP = O-phospho-L-tyrosyl-[protein] + ADP + H(+)</text>
        <dbReference type="Rhea" id="RHEA:10596"/>
        <dbReference type="Rhea" id="RHEA-COMP:10136"/>
        <dbReference type="Rhea" id="RHEA-COMP:20101"/>
        <dbReference type="ChEBI" id="CHEBI:15378"/>
        <dbReference type="ChEBI" id="CHEBI:30616"/>
        <dbReference type="ChEBI" id="CHEBI:46858"/>
        <dbReference type="ChEBI" id="CHEBI:61978"/>
        <dbReference type="ChEBI" id="CHEBI:456216"/>
        <dbReference type="EC" id="2.7.10.2"/>
    </reaction>
</comment>
<evidence type="ECO:0000256" key="2">
    <source>
        <dbReference type="ARBA" id="ARBA00011903"/>
    </source>
</evidence>
<keyword evidence="10" id="KW-0472">Membrane</keyword>
<accession>A0A7H0GSD5</accession>
<dbReference type="PANTHER" id="PTHR32309:SF13">
    <property type="entry name" value="FERRIC ENTEROBACTIN TRANSPORT PROTEIN FEPE"/>
    <property type="match status" value="1"/>
</dbReference>
<dbReference type="InterPro" id="IPR050445">
    <property type="entry name" value="Bact_polysacc_biosynth/exp"/>
</dbReference>
<keyword evidence="4" id="KW-0547">Nucleotide-binding</keyword>
<dbReference type="EC" id="2.7.10.2" evidence="2"/>
<dbReference type="Pfam" id="PF13614">
    <property type="entry name" value="AAA_31"/>
    <property type="match status" value="1"/>
</dbReference>
<dbReference type="Pfam" id="PF13807">
    <property type="entry name" value="GNVR"/>
    <property type="match status" value="1"/>
</dbReference>
<feature type="coiled-coil region" evidence="9">
    <location>
        <begin position="279"/>
        <end position="336"/>
    </location>
</feature>
<evidence type="ECO:0000259" key="12">
    <source>
        <dbReference type="Pfam" id="PF13807"/>
    </source>
</evidence>
<feature type="transmembrane region" description="Helical" evidence="10">
    <location>
        <begin position="31"/>
        <end position="50"/>
    </location>
</feature>
<dbReference type="InterPro" id="IPR005702">
    <property type="entry name" value="Wzc-like_C"/>
</dbReference>
<evidence type="ECO:0000256" key="4">
    <source>
        <dbReference type="ARBA" id="ARBA00022741"/>
    </source>
</evidence>
<dbReference type="InterPro" id="IPR032807">
    <property type="entry name" value="GNVR"/>
</dbReference>
<evidence type="ECO:0000256" key="1">
    <source>
        <dbReference type="ARBA" id="ARBA00007316"/>
    </source>
</evidence>
<dbReference type="EMBL" id="CP060784">
    <property type="protein sequence ID" value="QNP51201.1"/>
    <property type="molecule type" value="Genomic_DNA"/>
</dbReference>
<protein>
    <recommendedName>
        <fullName evidence="2">non-specific protein-tyrosine kinase</fullName>
        <ecNumber evidence="2">2.7.10.2</ecNumber>
    </recommendedName>
</protein>
<feature type="domain" description="AAA" evidence="11">
    <location>
        <begin position="585"/>
        <end position="736"/>
    </location>
</feature>
<keyword evidence="14" id="KW-1185">Reference proteome</keyword>
<dbReference type="GO" id="GO:0005524">
    <property type="term" value="F:ATP binding"/>
    <property type="evidence" value="ECO:0007669"/>
    <property type="project" value="UniProtKB-KW"/>
</dbReference>
<feature type="domain" description="Tyrosine-protein kinase G-rich" evidence="12">
    <location>
        <begin position="440"/>
        <end position="518"/>
    </location>
</feature>
<dbReference type="AlphaFoldDB" id="A0A7H0GSD5"/>
<keyword evidence="10" id="KW-1133">Transmembrane helix</keyword>
<keyword evidence="5 13" id="KW-0418">Kinase</keyword>
<dbReference type="RefSeq" id="WP_187731493.1">
    <property type="nucleotide sequence ID" value="NZ_BMFN01000003.1"/>
</dbReference>
<dbReference type="Proteomes" id="UP000516093">
    <property type="component" value="Chromosome"/>
</dbReference>
<dbReference type="InterPro" id="IPR027417">
    <property type="entry name" value="P-loop_NTPase"/>
</dbReference>
<evidence type="ECO:0000256" key="5">
    <source>
        <dbReference type="ARBA" id="ARBA00022777"/>
    </source>
</evidence>
<evidence type="ECO:0000259" key="11">
    <source>
        <dbReference type="Pfam" id="PF13614"/>
    </source>
</evidence>
<evidence type="ECO:0000256" key="8">
    <source>
        <dbReference type="ARBA" id="ARBA00051245"/>
    </source>
</evidence>
<dbReference type="SUPFAM" id="SSF52540">
    <property type="entry name" value="P-loop containing nucleoside triphosphate hydrolases"/>
    <property type="match status" value="1"/>
</dbReference>
<dbReference type="GO" id="GO:0005886">
    <property type="term" value="C:plasma membrane"/>
    <property type="evidence" value="ECO:0007669"/>
    <property type="project" value="TreeGrafter"/>
</dbReference>
<keyword evidence="7" id="KW-0829">Tyrosine-protein kinase</keyword>
<evidence type="ECO:0000256" key="9">
    <source>
        <dbReference type="SAM" id="Coils"/>
    </source>
</evidence>
<sequence length="778" mass="87615">MKFNEMYDNKINLDGVEEANYRLLLSQYLKYWPLFLLGLALSLTGAFLYINRSAAQYVVNGTLLIKDGRNVSRYSENGLVSELGMMPNTTNIDNEIIALKSHSLVQRVLAELSLTTSYYIKGWAREQEIYKKSVPFEVIIENLAPEGYEKPITITTKNNNTFLLEDNGKASVYKFGELIKKPYATFTVIASSARLPLTYNKPIIVRFHDLTTLAYDYVDKLRVNPVNKLSTVVTISLTDAVPNKGQDIINKLMDVYNKEATEDKNLIASNTIKFIDERLKGLRIELSTVEKGVEEFKRKNEVADVSSQIHQSLQDASGYNKELSEARIQLEVLESIENYITKGNNVQNQLIPSALSVADPTLAGLIVKFNELQLDRERLLRTASPTNPFVQNMNEQLAYLRNNILNNLKSTKNSLIITSRSLSAKSNQFSSRIQKVPTIERELMGINRQQEIKNSLYLYLLQKREEAGLTLAATVSNSKIVDPAIWYTKPVSPKKPAIYLIALILGLGIPFAIIFIKHHFNNKIQLIKDIEQATAVPILGELMHNKSSNGIVVAKDSRSPLSEMFRLIRTNLQFTINVNKSSRVLLVTSSMSGEGKTFFCVNFASSLLLIGKKVVIINMDLRKQTLNSESVSGLTDYLMHIDVFVDDIVRPSESIPDLYIINSGPLPSNPAELMTSPKIEQLLRVLRENFDFIIIDTAPVGQVADAFALAHNVDATIYIARYNYTLKSQIRLMNKMCENKRLTNCMLVLNDAADNHLPKYGYGYGYKQSKSAKKSLLS</sequence>
<evidence type="ECO:0000256" key="10">
    <source>
        <dbReference type="SAM" id="Phobius"/>
    </source>
</evidence>
<comment type="similarity">
    <text evidence="1">Belongs to the CpsD/CapB family.</text>
</comment>
<dbReference type="Gene3D" id="3.40.50.300">
    <property type="entry name" value="P-loop containing nucleotide triphosphate hydrolases"/>
    <property type="match status" value="1"/>
</dbReference>
<evidence type="ECO:0000256" key="3">
    <source>
        <dbReference type="ARBA" id="ARBA00022679"/>
    </source>
</evidence>
<name>A0A7H0GSD5_9BACT</name>
<dbReference type="GO" id="GO:0004715">
    <property type="term" value="F:non-membrane spanning protein tyrosine kinase activity"/>
    <property type="evidence" value="ECO:0007669"/>
    <property type="project" value="UniProtKB-EC"/>
</dbReference>